<evidence type="ECO:0000256" key="1">
    <source>
        <dbReference type="ARBA" id="ARBA00009009"/>
    </source>
</evidence>
<comment type="caution">
    <text evidence="4">The sequence shown here is derived from an EMBL/GenBank/DDBJ whole genome shotgun (WGS) entry which is preliminary data.</text>
</comment>
<name>A0AA35LRP4_9HYPO</name>
<feature type="domain" description="Beta-lactamase-related" evidence="3">
    <location>
        <begin position="16"/>
        <end position="380"/>
    </location>
</feature>
<sequence length="396" mass="42828">MSISFQQALSKHTAPDAQGVFGAVVAVADNTGELVMTSAGGRRTWVGNEEPDLNTTYWAYSFTKLFTTIAVLQCVERGKIHLDDTVHQLLPELKDVHVINPAHGDDGPGFALRAAENSITFRHLLTHTSGSTYDNFDPLLIAWRQSRGESSLAMCGDVVKGYSLPLLFEPGESWSYGGGLDWAGLAIERLTGQRLGEYMRQSIFVPLGLTRTTFNISQHPEAERNLMDMSIRVPSGELAFMENPYPRDAIGDSGGMGIVTSAGDFIKVVADLIKEKPVLLSPDMADSMFKPQFGAESKQAKGLLAMSHLYDNITGGERRLGALSFGLGGLVAVEDTPSLPAGTLAWNGMPNMGWFANKELGIAAVFACQMMPPGDAKSTDLLTTFAQEIGKYKRSS</sequence>
<gene>
    <name evidence="4" type="ORF">CCHLO57077_00017047</name>
</gene>
<evidence type="ECO:0000256" key="2">
    <source>
        <dbReference type="ARBA" id="ARBA00022801"/>
    </source>
</evidence>
<evidence type="ECO:0000313" key="5">
    <source>
        <dbReference type="Proteomes" id="UP001160390"/>
    </source>
</evidence>
<dbReference type="AlphaFoldDB" id="A0AA35LRP4"/>
<dbReference type="PANTHER" id="PTHR43283:SF17">
    <property type="entry name" value="(LOVD), PUTATIVE (AFU_ORTHOLOGUE AFUA_5G00920)-RELATED"/>
    <property type="match status" value="1"/>
</dbReference>
<dbReference type="InterPro" id="IPR012338">
    <property type="entry name" value="Beta-lactam/transpept-like"/>
</dbReference>
<dbReference type="Proteomes" id="UP001160390">
    <property type="component" value="Unassembled WGS sequence"/>
</dbReference>
<organism evidence="4 5">
    <name type="scientific">Clonostachys chloroleuca</name>
    <dbReference type="NCBI Taxonomy" id="1926264"/>
    <lineage>
        <taxon>Eukaryota</taxon>
        <taxon>Fungi</taxon>
        <taxon>Dikarya</taxon>
        <taxon>Ascomycota</taxon>
        <taxon>Pezizomycotina</taxon>
        <taxon>Sordariomycetes</taxon>
        <taxon>Hypocreomycetidae</taxon>
        <taxon>Hypocreales</taxon>
        <taxon>Bionectriaceae</taxon>
        <taxon>Clonostachys</taxon>
    </lineage>
</organism>
<proteinExistence type="inferred from homology"/>
<dbReference type="EMBL" id="CABFNP030000522">
    <property type="protein sequence ID" value="CAI6038398.1"/>
    <property type="molecule type" value="Genomic_DNA"/>
</dbReference>
<dbReference type="SUPFAM" id="SSF56601">
    <property type="entry name" value="beta-lactamase/transpeptidase-like"/>
    <property type="match status" value="1"/>
</dbReference>
<evidence type="ECO:0000313" key="4">
    <source>
        <dbReference type="EMBL" id="CAI6038398.1"/>
    </source>
</evidence>
<keyword evidence="5" id="KW-1185">Reference proteome</keyword>
<reference evidence="4" key="1">
    <citation type="submission" date="2023-01" db="EMBL/GenBank/DDBJ databases">
        <authorList>
            <person name="Piombo E."/>
        </authorList>
    </citation>
    <scope>NUCLEOTIDE SEQUENCE</scope>
</reference>
<evidence type="ECO:0000259" key="3">
    <source>
        <dbReference type="Pfam" id="PF00144"/>
    </source>
</evidence>
<keyword evidence="2" id="KW-0378">Hydrolase</keyword>
<protein>
    <recommendedName>
        <fullName evidence="3">Beta-lactamase-related domain-containing protein</fullName>
    </recommendedName>
</protein>
<dbReference type="Gene3D" id="3.40.710.10">
    <property type="entry name" value="DD-peptidase/beta-lactamase superfamily"/>
    <property type="match status" value="1"/>
</dbReference>
<dbReference type="PANTHER" id="PTHR43283">
    <property type="entry name" value="BETA-LACTAMASE-RELATED"/>
    <property type="match status" value="1"/>
</dbReference>
<accession>A0AA35LRP4</accession>
<dbReference type="InterPro" id="IPR001466">
    <property type="entry name" value="Beta-lactam-related"/>
</dbReference>
<dbReference type="Pfam" id="PF00144">
    <property type="entry name" value="Beta-lactamase"/>
    <property type="match status" value="1"/>
</dbReference>
<dbReference type="InterPro" id="IPR050789">
    <property type="entry name" value="Diverse_Enzym_Activities"/>
</dbReference>
<comment type="similarity">
    <text evidence="1">Belongs to the class-A beta-lactamase family.</text>
</comment>
<dbReference type="GO" id="GO:0016787">
    <property type="term" value="F:hydrolase activity"/>
    <property type="evidence" value="ECO:0007669"/>
    <property type="project" value="UniProtKB-KW"/>
</dbReference>